<evidence type="ECO:0000313" key="2">
    <source>
        <dbReference type="EMBL" id="KFF05891.1"/>
    </source>
</evidence>
<dbReference type="Pfam" id="PF00534">
    <property type="entry name" value="Glycos_transf_1"/>
    <property type="match status" value="1"/>
</dbReference>
<feature type="domain" description="Glycosyl transferase family 1" evidence="1">
    <location>
        <begin position="191"/>
        <end position="349"/>
    </location>
</feature>
<dbReference type="AlphaFoldDB" id="A0A085ZN77"/>
<dbReference type="PANTHER" id="PTHR12526:SF634">
    <property type="entry name" value="BLL3361 PROTEIN"/>
    <property type="match status" value="1"/>
</dbReference>
<evidence type="ECO:0000313" key="3">
    <source>
        <dbReference type="Proteomes" id="UP000028715"/>
    </source>
</evidence>
<sequence>MVCSWLDYKLRLGSFFMDQALLLSEDFNFTLVNFRPVKFKIKNFKKIYKIEKDIHENKITLLYIYYPVFKLFKNNYFLKLIERKAFRILNNYLKKNNISVDLLHAQSIYDAAFWTLSYHEEYKIPFLITEHNQFTLKKVNRQKIKKLDAIFSKSKFNLVVSDDLIRQFANNHFFGEFVNVGNTVDETLFNHKNKTQSDYFEILTVGAYTPVKDQITTLKALKVIDNLNNQKIKFTWIGINAWGTDFQEEVNELISSFDFKNIQIEIVKIASKTEIVSALQKADVFVFTSICETFGVSPLEALFVGVPVVTTQCGGINEFMNDRNGVVVPVKDFNAVAENVIKIINKELQFDSELISKEAIDKFGSNAFKEKMIPLYKQALEQ</sequence>
<name>A0A085ZN77_9FLAO</name>
<dbReference type="eggNOG" id="COG0438">
    <property type="taxonomic scope" value="Bacteria"/>
</dbReference>
<dbReference type="EMBL" id="JPRL01000001">
    <property type="protein sequence ID" value="KFF05891.1"/>
    <property type="molecule type" value="Genomic_DNA"/>
</dbReference>
<accession>A0A085ZN77</accession>
<keyword evidence="3" id="KW-1185">Reference proteome</keyword>
<comment type="caution">
    <text evidence="2">The sequence shown here is derived from an EMBL/GenBank/DDBJ whole genome shotgun (WGS) entry which is preliminary data.</text>
</comment>
<dbReference type="PANTHER" id="PTHR12526">
    <property type="entry name" value="GLYCOSYLTRANSFERASE"/>
    <property type="match status" value="1"/>
</dbReference>
<protein>
    <recommendedName>
        <fullName evidence="1">Glycosyl transferase family 1 domain-containing protein</fullName>
    </recommendedName>
</protein>
<organism evidence="2 3">
    <name type="scientific">Flavobacterium reichenbachii</name>
    <dbReference type="NCBI Taxonomy" id="362418"/>
    <lineage>
        <taxon>Bacteria</taxon>
        <taxon>Pseudomonadati</taxon>
        <taxon>Bacteroidota</taxon>
        <taxon>Flavobacteriia</taxon>
        <taxon>Flavobacteriales</taxon>
        <taxon>Flavobacteriaceae</taxon>
        <taxon>Flavobacterium</taxon>
    </lineage>
</organism>
<dbReference type="Proteomes" id="UP000028715">
    <property type="component" value="Unassembled WGS sequence"/>
</dbReference>
<gene>
    <name evidence="2" type="ORF">IW19_10315</name>
</gene>
<dbReference type="GO" id="GO:0016757">
    <property type="term" value="F:glycosyltransferase activity"/>
    <property type="evidence" value="ECO:0007669"/>
    <property type="project" value="InterPro"/>
</dbReference>
<dbReference type="STRING" id="362418.IW19_10315"/>
<proteinExistence type="predicted"/>
<dbReference type="Gene3D" id="3.40.50.2000">
    <property type="entry name" value="Glycogen Phosphorylase B"/>
    <property type="match status" value="2"/>
</dbReference>
<dbReference type="SUPFAM" id="SSF53756">
    <property type="entry name" value="UDP-Glycosyltransferase/glycogen phosphorylase"/>
    <property type="match status" value="1"/>
</dbReference>
<evidence type="ECO:0000259" key="1">
    <source>
        <dbReference type="Pfam" id="PF00534"/>
    </source>
</evidence>
<reference evidence="2 3" key="1">
    <citation type="submission" date="2014-07" db="EMBL/GenBank/DDBJ databases">
        <title>Genome of Flavobacterium reichenbachii LMG 25512.</title>
        <authorList>
            <person name="Stropko S.J."/>
            <person name="Pipes S.E."/>
            <person name="Newman J.D."/>
        </authorList>
    </citation>
    <scope>NUCLEOTIDE SEQUENCE [LARGE SCALE GENOMIC DNA]</scope>
    <source>
        <strain evidence="2 3">LMG 25512</strain>
    </source>
</reference>
<dbReference type="InterPro" id="IPR001296">
    <property type="entry name" value="Glyco_trans_1"/>
</dbReference>